<feature type="compositionally biased region" description="Basic and acidic residues" evidence="7">
    <location>
        <begin position="15"/>
        <end position="26"/>
    </location>
</feature>
<feature type="compositionally biased region" description="Low complexity" evidence="7">
    <location>
        <begin position="342"/>
        <end position="351"/>
    </location>
</feature>
<keyword evidence="3" id="KW-0677">Repeat</keyword>
<reference evidence="8 9" key="1">
    <citation type="journal article" date="2009" name="Nat. Genet.">
        <title>The genome of the cucumber, Cucumis sativus L.</title>
        <authorList>
            <person name="Huang S."/>
            <person name="Li R."/>
            <person name="Zhang Z."/>
            <person name="Li L."/>
            <person name="Gu X."/>
            <person name="Fan W."/>
            <person name="Lucas W.J."/>
            <person name="Wang X."/>
            <person name="Xie B."/>
            <person name="Ni P."/>
            <person name="Ren Y."/>
            <person name="Zhu H."/>
            <person name="Li J."/>
            <person name="Lin K."/>
            <person name="Jin W."/>
            <person name="Fei Z."/>
            <person name="Li G."/>
            <person name="Staub J."/>
            <person name="Kilian A."/>
            <person name="van der Vossen E.A."/>
            <person name="Wu Y."/>
            <person name="Guo J."/>
            <person name="He J."/>
            <person name="Jia Z."/>
            <person name="Ren Y."/>
            <person name="Tian G."/>
            <person name="Lu Y."/>
            <person name="Ruan J."/>
            <person name="Qian W."/>
            <person name="Wang M."/>
            <person name="Huang Q."/>
            <person name="Li B."/>
            <person name="Xuan Z."/>
            <person name="Cao J."/>
            <person name="Asan"/>
            <person name="Wu Z."/>
            <person name="Zhang J."/>
            <person name="Cai Q."/>
            <person name="Bai Y."/>
            <person name="Zhao B."/>
            <person name="Han Y."/>
            <person name="Li Y."/>
            <person name="Li X."/>
            <person name="Wang S."/>
            <person name="Shi Q."/>
            <person name="Liu S."/>
            <person name="Cho W.K."/>
            <person name="Kim J.Y."/>
            <person name="Xu Y."/>
            <person name="Heller-Uszynska K."/>
            <person name="Miao H."/>
            <person name="Cheng Z."/>
            <person name="Zhang S."/>
            <person name="Wu J."/>
            <person name="Yang Y."/>
            <person name="Kang H."/>
            <person name="Li M."/>
            <person name="Liang H."/>
            <person name="Ren X."/>
            <person name="Shi Z."/>
            <person name="Wen M."/>
            <person name="Jian M."/>
            <person name="Yang H."/>
            <person name="Zhang G."/>
            <person name="Yang Z."/>
            <person name="Chen R."/>
            <person name="Liu S."/>
            <person name="Li J."/>
            <person name="Ma L."/>
            <person name="Liu H."/>
            <person name="Zhou Y."/>
            <person name="Zhao J."/>
            <person name="Fang X."/>
            <person name="Li G."/>
            <person name="Fang L."/>
            <person name="Li Y."/>
            <person name="Liu D."/>
            <person name="Zheng H."/>
            <person name="Zhang Y."/>
            <person name="Qin N."/>
            <person name="Li Z."/>
            <person name="Yang G."/>
            <person name="Yang S."/>
            <person name="Bolund L."/>
            <person name="Kristiansen K."/>
            <person name="Zheng H."/>
            <person name="Li S."/>
            <person name="Zhang X."/>
            <person name="Yang H."/>
            <person name="Wang J."/>
            <person name="Sun R."/>
            <person name="Zhang B."/>
            <person name="Jiang S."/>
            <person name="Wang J."/>
            <person name="Du Y."/>
            <person name="Li S."/>
        </authorList>
    </citation>
    <scope>NUCLEOTIDE SEQUENCE [LARGE SCALE GENOMIC DNA]</scope>
    <source>
        <strain evidence="9">cv. 9930</strain>
    </source>
</reference>
<feature type="compositionally biased region" description="Low complexity" evidence="7">
    <location>
        <begin position="410"/>
        <end position="423"/>
    </location>
</feature>
<comment type="subcellular location">
    <subcellularLocation>
        <location evidence="1">Cytoplasm</location>
    </subcellularLocation>
</comment>
<gene>
    <name evidence="8" type="ORF">Csa_4G646180</name>
</gene>
<feature type="compositionally biased region" description="Polar residues" evidence="7">
    <location>
        <begin position="363"/>
        <end position="379"/>
    </location>
</feature>
<keyword evidence="9" id="KW-1185">Reference proteome</keyword>
<evidence type="ECO:0000313" key="8">
    <source>
        <dbReference type="EMBL" id="KGN55344.1"/>
    </source>
</evidence>
<accession>A0A0A0L2S3</accession>
<dbReference type="Proteomes" id="UP000029981">
    <property type="component" value="Chromosome 4"/>
</dbReference>
<evidence type="ECO:0000256" key="5">
    <source>
        <dbReference type="ARBA" id="ARBA00024341"/>
    </source>
</evidence>
<dbReference type="AlphaFoldDB" id="A0A0A0L2S3"/>
<dbReference type="EMBL" id="CM002925">
    <property type="protein sequence ID" value="KGN55344.1"/>
    <property type="molecule type" value="Genomic_DNA"/>
</dbReference>
<evidence type="ECO:0000256" key="1">
    <source>
        <dbReference type="ARBA" id="ARBA00004496"/>
    </source>
</evidence>
<organism evidence="8 9">
    <name type="scientific">Cucumis sativus</name>
    <name type="common">Cucumber</name>
    <dbReference type="NCBI Taxonomy" id="3659"/>
    <lineage>
        <taxon>Eukaryota</taxon>
        <taxon>Viridiplantae</taxon>
        <taxon>Streptophyta</taxon>
        <taxon>Embryophyta</taxon>
        <taxon>Tracheophyta</taxon>
        <taxon>Spermatophyta</taxon>
        <taxon>Magnoliopsida</taxon>
        <taxon>eudicotyledons</taxon>
        <taxon>Gunneridae</taxon>
        <taxon>Pentapetalae</taxon>
        <taxon>rosids</taxon>
        <taxon>fabids</taxon>
        <taxon>Cucurbitales</taxon>
        <taxon>Cucurbitaceae</taxon>
        <taxon>Benincaseae</taxon>
        <taxon>Cucumis</taxon>
    </lineage>
</organism>
<dbReference type="PANTHER" id="PTHR32295:SF95">
    <property type="entry name" value="PROTEIN IQ-DOMAIN 6"/>
    <property type="match status" value="1"/>
</dbReference>
<evidence type="ECO:0008006" key="10">
    <source>
        <dbReference type="Google" id="ProtNLM"/>
    </source>
</evidence>
<proteinExistence type="inferred from homology"/>
<dbReference type="Pfam" id="PF00612">
    <property type="entry name" value="IQ"/>
    <property type="match status" value="2"/>
</dbReference>
<reference evidence="8 9" key="4">
    <citation type="journal article" date="2011" name="BMC Genomics">
        <title>RNA-Seq improves annotation of protein-coding genes in the cucumber genome.</title>
        <authorList>
            <person name="Li Z."/>
            <person name="Zhang Z."/>
            <person name="Yan P."/>
            <person name="Huang S."/>
            <person name="Fei Z."/>
            <person name="Lin K."/>
        </authorList>
    </citation>
    <scope>NUCLEOTIDE SEQUENCE [LARGE SCALE GENOMIC DNA]</scope>
    <source>
        <strain evidence="9">cv. 9930</strain>
    </source>
</reference>
<evidence type="ECO:0000256" key="7">
    <source>
        <dbReference type="SAM" id="MobiDB-lite"/>
    </source>
</evidence>
<reference evidence="8 9" key="3">
    <citation type="journal article" date="2010" name="BMC Genomics">
        <title>Transcriptome sequencing and comparative analysis of cucumber flowers with different sex types.</title>
        <authorList>
            <person name="Guo S."/>
            <person name="Zheng Y."/>
            <person name="Joung J.G."/>
            <person name="Liu S."/>
            <person name="Zhang Z."/>
            <person name="Crasta O.R."/>
            <person name="Sobral B.W."/>
            <person name="Xu Y."/>
            <person name="Huang S."/>
            <person name="Fei Z."/>
        </authorList>
    </citation>
    <scope>NUCLEOTIDE SEQUENCE [LARGE SCALE GENOMIC DNA]</scope>
    <source>
        <strain evidence="9">cv. 9930</strain>
    </source>
</reference>
<evidence type="ECO:0000256" key="3">
    <source>
        <dbReference type="ARBA" id="ARBA00022737"/>
    </source>
</evidence>
<evidence type="ECO:0000313" key="9">
    <source>
        <dbReference type="Proteomes" id="UP000029981"/>
    </source>
</evidence>
<evidence type="ECO:0000256" key="6">
    <source>
        <dbReference type="ARBA" id="ARBA00024378"/>
    </source>
</evidence>
<dbReference type="SMART" id="SM00015">
    <property type="entry name" value="IQ"/>
    <property type="match status" value="2"/>
</dbReference>
<dbReference type="KEGG" id="csv:101210019"/>
<feature type="region of interest" description="Disordered" evidence="7">
    <location>
        <begin position="342"/>
        <end position="445"/>
    </location>
</feature>
<dbReference type="eggNOG" id="ENOG502QSVK">
    <property type="taxonomic scope" value="Eukaryota"/>
</dbReference>
<feature type="compositionally biased region" description="Basic residues" evidence="7">
    <location>
        <begin position="380"/>
        <end position="393"/>
    </location>
</feature>
<dbReference type="OMA" id="RARPNYM"/>
<protein>
    <recommendedName>
        <fullName evidence="10">DUF4005 domain-containing protein</fullName>
    </recommendedName>
</protein>
<evidence type="ECO:0000256" key="2">
    <source>
        <dbReference type="ARBA" id="ARBA00022490"/>
    </source>
</evidence>
<dbReference type="InterPro" id="IPR000048">
    <property type="entry name" value="IQ_motif_EF-hand-BS"/>
</dbReference>
<name>A0A0A0L2S3_CUCSA</name>
<reference evidence="8 9" key="2">
    <citation type="journal article" date="2009" name="PLoS ONE">
        <title>An integrated genetic and cytogenetic map of the cucumber genome.</title>
        <authorList>
            <person name="Ren Y."/>
            <person name="Zhang Z."/>
            <person name="Liu J."/>
            <person name="Staub J.E."/>
            <person name="Han Y."/>
            <person name="Cheng Z."/>
            <person name="Li X."/>
            <person name="Lu J."/>
            <person name="Miao H."/>
            <person name="Kang H."/>
            <person name="Xie B."/>
            <person name="Gu X."/>
            <person name="Wang X."/>
            <person name="Du Y."/>
            <person name="Jin W."/>
            <person name="Huang S."/>
        </authorList>
    </citation>
    <scope>NUCLEOTIDE SEQUENCE [LARGE SCALE GENOMIC DNA]</scope>
    <source>
        <strain evidence="9">cv. 9930</strain>
    </source>
</reference>
<comment type="similarity">
    <text evidence="5">Belongs to the IQD family.</text>
</comment>
<dbReference type="PANTHER" id="PTHR32295">
    <property type="entry name" value="IQ-DOMAIN 5-RELATED"/>
    <property type="match status" value="1"/>
</dbReference>
<dbReference type="OrthoDB" id="671489at2759"/>
<dbReference type="PROSITE" id="PS50096">
    <property type="entry name" value="IQ"/>
    <property type="match status" value="2"/>
</dbReference>
<dbReference type="Gramene" id="KGN55344">
    <property type="protein sequence ID" value="KGN55344"/>
    <property type="gene ID" value="Csa_4G646180"/>
</dbReference>
<feature type="region of interest" description="Disordered" evidence="7">
    <location>
        <begin position="306"/>
        <end position="326"/>
    </location>
</feature>
<feature type="compositionally biased region" description="Basic and acidic residues" evidence="7">
    <location>
        <begin position="435"/>
        <end position="445"/>
    </location>
</feature>
<dbReference type="FunFam" id="1.20.5.190:FF:000062">
    <property type="entry name" value="IQ-domain 11"/>
    <property type="match status" value="1"/>
</dbReference>
<dbReference type="GO" id="GO:0005516">
    <property type="term" value="F:calmodulin binding"/>
    <property type="evidence" value="ECO:0007669"/>
    <property type="project" value="UniProtKB-KW"/>
</dbReference>
<sequence length="445" mass="49732">MGGSGKWMKVFIGQRKSDKEDKEKLGSTKTKKWKLWRSPSGDLSTAWKGYKGGHKAASEGSDSPRAADSFTAAVATVLRAPPRNFRVVRQEWAAIRIQTAFRGFLSRRALRALKGVVRLQALVRGRLVRKQAAVTLRCMQALVRVQARVRARRVRMSVEGQAVQQLLNVHRSKADLLKQAEEGWCDSKGTLEDIKSKLQMRQDGAFKRERAIAYSLVQKQLKAIPNSTSRTNASIYALKNYEFDKNNWGWSWLERWMAAKPWETRLMEQSRTESFDVTPPSKSCIESVVSKHSKGSEPGLVKVRKNNVSTRISAKPPSSGQARSCSSPSSDFWYDESSASSSICTSTTPASGHAFSTIERTENGSYSRPSYMNLTESTKAKQKTNSHLSHRVQRQSMDEYQFLQKSAAFSNGDSKSSAGSDSSVNPFKPLMMPTRSDKNGTKLRS</sequence>
<dbReference type="STRING" id="3659.A0A0A0L2S3"/>
<feature type="region of interest" description="Disordered" evidence="7">
    <location>
        <begin position="1"/>
        <end position="31"/>
    </location>
</feature>
<keyword evidence="4" id="KW-0112">Calmodulin-binding</keyword>
<keyword evidence="2" id="KW-0963">Cytoplasm</keyword>
<evidence type="ECO:0000256" key="4">
    <source>
        <dbReference type="ARBA" id="ARBA00022860"/>
    </source>
</evidence>
<comment type="subunit">
    <text evidence="6">Binds to multiple calmodulin (CaM) in the presence of Ca(2+) and CaM-like proteins.</text>
</comment>
<dbReference type="GO" id="GO:0005737">
    <property type="term" value="C:cytoplasm"/>
    <property type="evidence" value="ECO:0007669"/>
    <property type="project" value="UniProtKB-SubCell"/>
</dbReference>